<evidence type="ECO:0000313" key="11">
    <source>
        <dbReference type="Proteomes" id="UP001314170"/>
    </source>
</evidence>
<feature type="region of interest" description="Disordered" evidence="7">
    <location>
        <begin position="1158"/>
        <end position="1207"/>
    </location>
</feature>
<dbReference type="PANTHER" id="PTHR32009:SF154">
    <property type="entry name" value="TIR DOMAIN-CONTAINING PROTEIN"/>
    <property type="match status" value="1"/>
</dbReference>
<name>A0AAV1SWV2_9ROSI</name>
<evidence type="ECO:0000256" key="6">
    <source>
        <dbReference type="ARBA" id="ARBA00023242"/>
    </source>
</evidence>
<feature type="compositionally biased region" description="Basic and acidic residues" evidence="7">
    <location>
        <begin position="626"/>
        <end position="642"/>
    </location>
</feature>
<feature type="region of interest" description="Disordered" evidence="7">
    <location>
        <begin position="692"/>
        <end position="763"/>
    </location>
</feature>
<proteinExistence type="predicted"/>
<dbReference type="GO" id="GO:0003677">
    <property type="term" value="F:DNA binding"/>
    <property type="evidence" value="ECO:0007669"/>
    <property type="project" value="UniProtKB-KW"/>
</dbReference>
<dbReference type="EMBL" id="CAWUPB010001197">
    <property type="protein sequence ID" value="CAK7357226.1"/>
    <property type="molecule type" value="Genomic_DNA"/>
</dbReference>
<dbReference type="InterPro" id="IPR003340">
    <property type="entry name" value="B3_DNA-bd"/>
</dbReference>
<evidence type="ECO:0000256" key="5">
    <source>
        <dbReference type="ARBA" id="ARBA00023163"/>
    </source>
</evidence>
<feature type="compositionally biased region" description="Basic and acidic residues" evidence="7">
    <location>
        <begin position="1198"/>
        <end position="1207"/>
    </location>
</feature>
<feature type="domain" description="TIR" evidence="8">
    <location>
        <begin position="7"/>
        <end position="173"/>
    </location>
</feature>
<dbReference type="SMART" id="SM00255">
    <property type="entry name" value="TIR"/>
    <property type="match status" value="1"/>
</dbReference>
<dbReference type="InterPro" id="IPR035897">
    <property type="entry name" value="Toll_tir_struct_dom_sf"/>
</dbReference>
<dbReference type="Pfam" id="PF01582">
    <property type="entry name" value="TIR"/>
    <property type="match status" value="1"/>
</dbReference>
<dbReference type="PROSITE" id="PS50863">
    <property type="entry name" value="B3"/>
    <property type="match status" value="1"/>
</dbReference>
<dbReference type="CDD" id="cd10017">
    <property type="entry name" value="B3_DNA"/>
    <property type="match status" value="1"/>
</dbReference>
<evidence type="ECO:0000313" key="10">
    <source>
        <dbReference type="EMBL" id="CAK7357226.1"/>
    </source>
</evidence>
<keyword evidence="3" id="KW-0520">NAD</keyword>
<dbReference type="AlphaFoldDB" id="A0AAV1SWV2"/>
<dbReference type="GO" id="GO:0007165">
    <property type="term" value="P:signal transduction"/>
    <property type="evidence" value="ECO:0007669"/>
    <property type="project" value="InterPro"/>
</dbReference>
<dbReference type="SUPFAM" id="SSF101936">
    <property type="entry name" value="DNA-binding pseudobarrel domain"/>
    <property type="match status" value="1"/>
</dbReference>
<keyword evidence="5" id="KW-0804">Transcription</keyword>
<feature type="region of interest" description="Disordered" evidence="7">
    <location>
        <begin position="234"/>
        <end position="257"/>
    </location>
</feature>
<evidence type="ECO:0000259" key="9">
    <source>
        <dbReference type="PROSITE" id="PS50863"/>
    </source>
</evidence>
<evidence type="ECO:0008006" key="12">
    <source>
        <dbReference type="Google" id="ProtNLM"/>
    </source>
</evidence>
<dbReference type="Proteomes" id="UP001314170">
    <property type="component" value="Unassembled WGS sequence"/>
</dbReference>
<feature type="region of interest" description="Disordered" evidence="7">
    <location>
        <begin position="830"/>
        <end position="851"/>
    </location>
</feature>
<feature type="compositionally biased region" description="Basic and acidic residues" evidence="7">
    <location>
        <begin position="842"/>
        <end position="851"/>
    </location>
</feature>
<dbReference type="GO" id="GO:0005634">
    <property type="term" value="C:nucleus"/>
    <property type="evidence" value="ECO:0007669"/>
    <property type="project" value="UniProtKB-SubCell"/>
</dbReference>
<feature type="compositionally biased region" description="Basic and acidic residues" evidence="7">
    <location>
        <begin position="979"/>
        <end position="993"/>
    </location>
</feature>
<evidence type="ECO:0000259" key="8">
    <source>
        <dbReference type="PROSITE" id="PS50104"/>
    </source>
</evidence>
<sequence length="1207" mass="132176">MDLAPYYTYQVFLSFRGADTRRNFTDHLYAALTKAGIDTFRDDNNIQRGENIESEIDKAIQESKMSLVVLSKDYASSTWCLDELVMIMDRHRTAGHLVLPVFYDVDPSQVGEQTGSYGEAFARHQDCFQGEMERVEGWRATLKEVAYLGGMVLQDRHESQFIQDIVEEVGKKLDSIALTYIDIESEHDRYFKHNYGRDWKGVDELINSAGTKKNIEVGIKSMCSLMLTHVHDKEGSANQVEPNKSSVAEPQSDWNSEDGAVISIPDDEELEHSGSRFKFEPGKFGKSELNNSSAVPVLDTRGSETESKFIPTHPFFEVVLSPYRSASLRDRSWPVKLIIYFSRRKATLSAGWARYARENSLRMGDVCAFEMIKSADARGADQVRPNKSLLDKTESDGNRMDEAIPCGENIAREADVRGAHQVRPNQCLVDKSDSNSLDEARKSCSCDETIAEEADKRGAHQAKPNKSLVDKTESDGNGMDEAISCDETITGEADVRGAHQVRPNKSLVDKSDGNSLDKARKSCPFGETIAGEADMRGAHQAKPNKSLVDKPEPDGNRMDEAISCDENITGEADVRGGHQVRPKKSLVDKSDGNSLDEAQKYCPFGETIAGEADMRGAYQAKPNKSLVDKTESDGNSPDEARKSRPFGETIAGEADMSGAHQAKPNKSLVDKTEFDGNRMDEAISCDENITLEADVRGGHQVRPKQSLVDKSDGNSLDKDRKSCPCDETIAEEADKRGAHQAKPNKSLVDKTESDGNGMDEAISCDETITGEADVRGALQVRPNKSLVDKSDGALQVRPNKSVVDKSDGNSLDDARKARPFGETIAGEADMRGAHQAKPNKSLVDKTESDGNRMDEAISCDANITGEADVRGGYQVRPNKSLVDKSDGNSLDEARKSRSFGETIAGEADMRGARQAKPNKSLVDKIEPDGYRMDEATISIPCDETITGEAGIRGANQVLLDKSLVDKSDGNSPNEVQKSCPRDETIAGEADMRRDHQVIPNKSLVDKTESDGNSIFEARICSPCDENIIGEADIRGAIQVLLDKSLVDNSDGNSPNEARKSCPCDQTIAGEADMRGDHDAGPNTIQEGPAIQETRRTRRNIQRPAKLSDFGAASDHQVKPNKRLVNKTESDGNSIVEARISSPCDETIAAEADAIEANQVRPNKSLVDKTESDGNGMDEARISSPYDEDITVQPQLSESEFKTEAVKC</sequence>
<evidence type="ECO:0000256" key="7">
    <source>
        <dbReference type="SAM" id="MobiDB-lite"/>
    </source>
</evidence>
<dbReference type="Pfam" id="PF02362">
    <property type="entry name" value="B3"/>
    <property type="match status" value="1"/>
</dbReference>
<gene>
    <name evidence="10" type="ORF">DCAF_LOCUS27511</name>
</gene>
<comment type="caution">
    <text evidence="10">The sequence shown here is derived from an EMBL/GenBank/DDBJ whole genome shotgun (WGS) entry which is preliminary data.</text>
</comment>
<keyword evidence="6" id="KW-0539">Nucleus</keyword>
<dbReference type="InterPro" id="IPR000157">
    <property type="entry name" value="TIR_dom"/>
</dbReference>
<feature type="region of interest" description="Disordered" evidence="7">
    <location>
        <begin position="965"/>
        <end position="993"/>
    </location>
</feature>
<dbReference type="PROSITE" id="PS50104">
    <property type="entry name" value="TIR"/>
    <property type="match status" value="1"/>
</dbReference>
<feature type="compositionally biased region" description="Basic and acidic residues" evidence="7">
    <location>
        <begin position="547"/>
        <end position="560"/>
    </location>
</feature>
<keyword evidence="11" id="KW-1185">Reference proteome</keyword>
<feature type="compositionally biased region" description="Basic and acidic residues" evidence="7">
    <location>
        <begin position="881"/>
        <end position="895"/>
    </location>
</feature>
<feature type="region of interest" description="Disordered" evidence="7">
    <location>
        <begin position="454"/>
        <end position="482"/>
    </location>
</feature>
<feature type="compositionally biased region" description="Basic and acidic residues" evidence="7">
    <location>
        <begin position="802"/>
        <end position="816"/>
    </location>
</feature>
<keyword evidence="2" id="KW-0805">Transcription regulation</keyword>
<feature type="compositionally biased region" description="Polar residues" evidence="7">
    <location>
        <begin position="236"/>
        <end position="254"/>
    </location>
</feature>
<dbReference type="FunFam" id="3.40.50.10140:FF:000007">
    <property type="entry name" value="Disease resistance protein (TIR-NBS-LRR class)"/>
    <property type="match status" value="1"/>
</dbReference>
<feature type="domain" description="TF-B3" evidence="9">
    <location>
        <begin position="317"/>
        <end position="386"/>
    </location>
</feature>
<feature type="region of interest" description="Disordered" evidence="7">
    <location>
        <begin position="613"/>
        <end position="674"/>
    </location>
</feature>
<keyword evidence="4" id="KW-0238">DNA-binding</keyword>
<feature type="compositionally biased region" description="Basic and acidic residues" evidence="7">
    <location>
        <begin position="707"/>
        <end position="724"/>
    </location>
</feature>
<dbReference type="Gene3D" id="3.40.50.10140">
    <property type="entry name" value="Toll/interleukin-1 receptor homology (TIR) domain"/>
    <property type="match status" value="1"/>
</dbReference>
<dbReference type="InterPro" id="IPR015300">
    <property type="entry name" value="DNA-bd_pseudobarrel_sf"/>
</dbReference>
<reference evidence="10 11" key="1">
    <citation type="submission" date="2024-01" db="EMBL/GenBank/DDBJ databases">
        <authorList>
            <person name="Waweru B."/>
        </authorList>
    </citation>
    <scope>NUCLEOTIDE SEQUENCE [LARGE SCALE GENOMIC DNA]</scope>
</reference>
<feature type="region of interest" description="Disordered" evidence="7">
    <location>
        <begin position="1071"/>
        <end position="1121"/>
    </location>
</feature>
<feature type="compositionally biased region" description="Basic and acidic residues" evidence="7">
    <location>
        <begin position="507"/>
        <end position="520"/>
    </location>
</feature>
<dbReference type="Gene3D" id="2.40.330.10">
    <property type="entry name" value="DNA-binding pseudobarrel domain"/>
    <property type="match status" value="1"/>
</dbReference>
<evidence type="ECO:0000256" key="3">
    <source>
        <dbReference type="ARBA" id="ARBA00023027"/>
    </source>
</evidence>
<feature type="region of interest" description="Disordered" evidence="7">
    <location>
        <begin position="877"/>
        <end position="921"/>
    </location>
</feature>
<evidence type="ECO:0000256" key="1">
    <source>
        <dbReference type="ARBA" id="ARBA00004123"/>
    </source>
</evidence>
<feature type="region of interest" description="Disordered" evidence="7">
    <location>
        <begin position="494"/>
        <end position="598"/>
    </location>
</feature>
<accession>A0AAV1SWV2</accession>
<comment type="subcellular location">
    <subcellularLocation>
        <location evidence="1">Nucleus</location>
    </subcellularLocation>
</comment>
<feature type="region of interest" description="Disordered" evidence="7">
    <location>
        <begin position="789"/>
        <end position="818"/>
    </location>
</feature>
<protein>
    <recommendedName>
        <fullName evidence="12">TIR domain-containing protein</fullName>
    </recommendedName>
</protein>
<dbReference type="PANTHER" id="PTHR32009">
    <property type="entry name" value="TMV RESISTANCE PROTEIN N-LIKE"/>
    <property type="match status" value="1"/>
</dbReference>
<evidence type="ECO:0000256" key="4">
    <source>
        <dbReference type="ARBA" id="ARBA00023125"/>
    </source>
</evidence>
<organism evidence="10 11">
    <name type="scientific">Dovyalis caffra</name>
    <dbReference type="NCBI Taxonomy" id="77055"/>
    <lineage>
        <taxon>Eukaryota</taxon>
        <taxon>Viridiplantae</taxon>
        <taxon>Streptophyta</taxon>
        <taxon>Embryophyta</taxon>
        <taxon>Tracheophyta</taxon>
        <taxon>Spermatophyta</taxon>
        <taxon>Magnoliopsida</taxon>
        <taxon>eudicotyledons</taxon>
        <taxon>Gunneridae</taxon>
        <taxon>Pentapetalae</taxon>
        <taxon>rosids</taxon>
        <taxon>fabids</taxon>
        <taxon>Malpighiales</taxon>
        <taxon>Salicaceae</taxon>
        <taxon>Flacourtieae</taxon>
        <taxon>Dovyalis</taxon>
    </lineage>
</organism>
<evidence type="ECO:0000256" key="2">
    <source>
        <dbReference type="ARBA" id="ARBA00023015"/>
    </source>
</evidence>
<dbReference type="SUPFAM" id="SSF52200">
    <property type="entry name" value="Toll/Interleukin receptor TIR domain"/>
    <property type="match status" value="1"/>
</dbReference>